<keyword evidence="2" id="KW-1185">Reference proteome</keyword>
<comment type="caution">
    <text evidence="1">The sequence shown here is derived from an EMBL/GenBank/DDBJ whole genome shotgun (WGS) entry which is preliminary data.</text>
</comment>
<gene>
    <name evidence="1" type="ORF">RF11_13603</name>
</gene>
<protein>
    <submittedName>
        <fullName evidence="1">Uncharacterized protein</fullName>
    </submittedName>
</protein>
<accession>A0A0C2ILQ8</accession>
<evidence type="ECO:0000313" key="2">
    <source>
        <dbReference type="Proteomes" id="UP000031668"/>
    </source>
</evidence>
<dbReference type="EMBL" id="JWZT01003547">
    <property type="protein sequence ID" value="KII66369.1"/>
    <property type="molecule type" value="Genomic_DNA"/>
</dbReference>
<dbReference type="Proteomes" id="UP000031668">
    <property type="component" value="Unassembled WGS sequence"/>
</dbReference>
<sequence>MSSANVFQLHEKYPGYTGFSVQIGAYPVHFGEAGFQRLFPGKLGLCPVKFGFSSAKFDWKPPQKNSRAKMDWTNANLYRKPCIISCYGIIHLLVTLIETPTSIKLIQMSRLDWKHPSPDNLSFSLPEERGNLYIFTEISEDGISTTYFGIKRQQQPSGFLPAQQLFILGFKSQQIMMTY</sequence>
<reference evidence="1 2" key="1">
    <citation type="journal article" date="2014" name="Genome Biol. Evol.">
        <title>The genome of the myxosporean Thelohanellus kitauei shows adaptations to nutrient acquisition within its fish host.</title>
        <authorList>
            <person name="Yang Y."/>
            <person name="Xiong J."/>
            <person name="Zhou Z."/>
            <person name="Huo F."/>
            <person name="Miao W."/>
            <person name="Ran C."/>
            <person name="Liu Y."/>
            <person name="Zhang J."/>
            <person name="Feng J."/>
            <person name="Wang M."/>
            <person name="Wang M."/>
            <person name="Wang L."/>
            <person name="Yao B."/>
        </authorList>
    </citation>
    <scope>NUCLEOTIDE SEQUENCE [LARGE SCALE GENOMIC DNA]</scope>
    <source>
        <strain evidence="1">Wuqing</strain>
    </source>
</reference>
<evidence type="ECO:0000313" key="1">
    <source>
        <dbReference type="EMBL" id="KII66369.1"/>
    </source>
</evidence>
<organism evidence="1 2">
    <name type="scientific">Thelohanellus kitauei</name>
    <name type="common">Myxosporean</name>
    <dbReference type="NCBI Taxonomy" id="669202"/>
    <lineage>
        <taxon>Eukaryota</taxon>
        <taxon>Metazoa</taxon>
        <taxon>Cnidaria</taxon>
        <taxon>Myxozoa</taxon>
        <taxon>Myxosporea</taxon>
        <taxon>Bivalvulida</taxon>
        <taxon>Platysporina</taxon>
        <taxon>Myxobolidae</taxon>
        <taxon>Thelohanellus</taxon>
    </lineage>
</organism>
<dbReference type="AlphaFoldDB" id="A0A0C2ILQ8"/>
<proteinExistence type="predicted"/>
<name>A0A0C2ILQ8_THEKT</name>